<evidence type="ECO:0000313" key="2">
    <source>
        <dbReference type="RefSeq" id="XP_018440556.1"/>
    </source>
</evidence>
<dbReference type="OrthoDB" id="1114209at2759"/>
<sequence length="100" mass="11647">MILGTLGSTGNGLRFPIMTILVDAFGENQTDSNVADKVSFKFVWLWNRYFCRCFSPSLWVRRNLIGRENFWVLDPTNRGSWIWRAIGDRFRSVNEKLTAI</sequence>
<dbReference type="Proteomes" id="UP000504610">
    <property type="component" value="Chromosome 6"/>
</dbReference>
<reference evidence="1" key="1">
    <citation type="journal article" date="2019" name="Database">
        <title>The radish genome database (RadishGD): an integrated information resource for radish genomics.</title>
        <authorList>
            <person name="Yu H.J."/>
            <person name="Baek S."/>
            <person name="Lee Y.J."/>
            <person name="Cho A."/>
            <person name="Mun J.H."/>
        </authorList>
    </citation>
    <scope>NUCLEOTIDE SEQUENCE [LARGE SCALE GENOMIC DNA]</scope>
    <source>
        <strain evidence="1">cv. WK10039</strain>
    </source>
</reference>
<organism evidence="1 2">
    <name type="scientific">Raphanus sativus</name>
    <name type="common">Radish</name>
    <name type="synonym">Raphanus raphanistrum var. sativus</name>
    <dbReference type="NCBI Taxonomy" id="3726"/>
    <lineage>
        <taxon>Eukaryota</taxon>
        <taxon>Viridiplantae</taxon>
        <taxon>Streptophyta</taxon>
        <taxon>Embryophyta</taxon>
        <taxon>Tracheophyta</taxon>
        <taxon>Spermatophyta</taxon>
        <taxon>Magnoliopsida</taxon>
        <taxon>eudicotyledons</taxon>
        <taxon>Gunneridae</taxon>
        <taxon>Pentapetalae</taxon>
        <taxon>rosids</taxon>
        <taxon>malvids</taxon>
        <taxon>Brassicales</taxon>
        <taxon>Brassicaceae</taxon>
        <taxon>Brassiceae</taxon>
        <taxon>Raphanus</taxon>
    </lineage>
</organism>
<dbReference type="AlphaFoldDB" id="A0A6J0JZH1"/>
<name>A0A6J0JZH1_RAPSA</name>
<gene>
    <name evidence="2" type="primary">LOC108812719</name>
</gene>
<dbReference type="RefSeq" id="XP_018440556.1">
    <property type="nucleotide sequence ID" value="XM_018585054.2"/>
</dbReference>
<accession>A0A6J0JZH1</accession>
<keyword evidence="1" id="KW-1185">Reference proteome</keyword>
<evidence type="ECO:0000313" key="1">
    <source>
        <dbReference type="Proteomes" id="UP000504610"/>
    </source>
</evidence>
<dbReference type="KEGG" id="rsz:108812719"/>
<proteinExistence type="predicted"/>
<reference evidence="2" key="2">
    <citation type="submission" date="2025-08" db="UniProtKB">
        <authorList>
            <consortium name="RefSeq"/>
        </authorList>
    </citation>
    <scope>IDENTIFICATION</scope>
    <source>
        <tissue evidence="2">Leaf</tissue>
    </source>
</reference>
<dbReference type="GeneID" id="108812719"/>
<protein>
    <submittedName>
        <fullName evidence="2">ABC transporter B family member 4</fullName>
    </submittedName>
</protein>